<dbReference type="PROSITE" id="PS50164">
    <property type="entry name" value="GIY_YIG"/>
    <property type="match status" value="1"/>
</dbReference>
<dbReference type="InterPro" id="IPR000305">
    <property type="entry name" value="GIY-YIG_endonuc"/>
</dbReference>
<evidence type="ECO:0000313" key="3">
    <source>
        <dbReference type="Proteomes" id="UP001174909"/>
    </source>
</evidence>
<dbReference type="InterPro" id="IPR035901">
    <property type="entry name" value="GIY-YIG_endonuc_sf"/>
</dbReference>
<sequence>MSDSVTLYVLQYQLKRNLHPFTREEILQLPTGRSGVYVLWRKTGTEGRNECLYVGESTTCVRRRLLQHHSNAQNDGLHSQLRMFRSIVQFSVEFTEDAEETVSLESELIREWKPKTNLKMNLDKP</sequence>
<reference evidence="2" key="1">
    <citation type="submission" date="2023-03" db="EMBL/GenBank/DDBJ databases">
        <authorList>
            <person name="Steffen K."/>
            <person name="Cardenas P."/>
        </authorList>
    </citation>
    <scope>NUCLEOTIDE SEQUENCE</scope>
</reference>
<keyword evidence="3" id="KW-1185">Reference proteome</keyword>
<name>A0AA35T1H8_GEOBA</name>
<accession>A0AA35T1H8</accession>
<dbReference type="SUPFAM" id="SSF82771">
    <property type="entry name" value="GIY-YIG endonuclease"/>
    <property type="match status" value="1"/>
</dbReference>
<proteinExistence type="predicted"/>
<comment type="caution">
    <text evidence="2">The sequence shown here is derived from an EMBL/GenBank/DDBJ whole genome shotgun (WGS) entry which is preliminary data.</text>
</comment>
<dbReference type="Proteomes" id="UP001174909">
    <property type="component" value="Unassembled WGS sequence"/>
</dbReference>
<dbReference type="Gene3D" id="3.40.1440.10">
    <property type="entry name" value="GIY-YIG endonuclease"/>
    <property type="match status" value="1"/>
</dbReference>
<dbReference type="EMBL" id="CASHTH010003044">
    <property type="protein sequence ID" value="CAI8039499.1"/>
    <property type="molecule type" value="Genomic_DNA"/>
</dbReference>
<dbReference type="AlphaFoldDB" id="A0AA35T1H8"/>
<dbReference type="Pfam" id="PF01541">
    <property type="entry name" value="GIY-YIG"/>
    <property type="match status" value="1"/>
</dbReference>
<evidence type="ECO:0000259" key="1">
    <source>
        <dbReference type="PROSITE" id="PS50164"/>
    </source>
</evidence>
<organism evidence="2 3">
    <name type="scientific">Geodia barretti</name>
    <name type="common">Barrett's horny sponge</name>
    <dbReference type="NCBI Taxonomy" id="519541"/>
    <lineage>
        <taxon>Eukaryota</taxon>
        <taxon>Metazoa</taxon>
        <taxon>Porifera</taxon>
        <taxon>Demospongiae</taxon>
        <taxon>Heteroscleromorpha</taxon>
        <taxon>Tetractinellida</taxon>
        <taxon>Astrophorina</taxon>
        <taxon>Geodiidae</taxon>
        <taxon>Geodia</taxon>
    </lineage>
</organism>
<evidence type="ECO:0000313" key="2">
    <source>
        <dbReference type="EMBL" id="CAI8039499.1"/>
    </source>
</evidence>
<protein>
    <recommendedName>
        <fullName evidence="1">GIY-YIG domain-containing protein</fullName>
    </recommendedName>
</protein>
<gene>
    <name evidence="2" type="ORF">GBAR_LOCUS21968</name>
</gene>
<dbReference type="SMART" id="SM00465">
    <property type="entry name" value="GIYc"/>
    <property type="match status" value="1"/>
</dbReference>
<feature type="domain" description="GIY-YIG" evidence="1">
    <location>
        <begin position="32"/>
        <end position="118"/>
    </location>
</feature>